<dbReference type="STRING" id="1408157.A0A1J7IP71"/>
<feature type="region of interest" description="Disordered" evidence="1">
    <location>
        <begin position="624"/>
        <end position="655"/>
    </location>
</feature>
<evidence type="ECO:0000313" key="2">
    <source>
        <dbReference type="EMBL" id="OIW22921.1"/>
    </source>
</evidence>
<keyword evidence="3" id="KW-1185">Reference proteome</keyword>
<evidence type="ECO:0000256" key="1">
    <source>
        <dbReference type="SAM" id="MobiDB-lite"/>
    </source>
</evidence>
<feature type="compositionally biased region" description="Low complexity" evidence="1">
    <location>
        <begin position="202"/>
        <end position="212"/>
    </location>
</feature>
<feature type="compositionally biased region" description="Polar residues" evidence="1">
    <location>
        <begin position="217"/>
        <end position="235"/>
    </location>
</feature>
<dbReference type="OrthoDB" id="610608at2759"/>
<dbReference type="PANTHER" id="PTHR38166:SF1">
    <property type="entry name" value="C2H2-TYPE DOMAIN-CONTAINING PROTEIN"/>
    <property type="match status" value="1"/>
</dbReference>
<organism evidence="2 3">
    <name type="scientific">Coniochaeta ligniaria NRRL 30616</name>
    <dbReference type="NCBI Taxonomy" id="1408157"/>
    <lineage>
        <taxon>Eukaryota</taxon>
        <taxon>Fungi</taxon>
        <taxon>Dikarya</taxon>
        <taxon>Ascomycota</taxon>
        <taxon>Pezizomycotina</taxon>
        <taxon>Sordariomycetes</taxon>
        <taxon>Sordariomycetidae</taxon>
        <taxon>Coniochaetales</taxon>
        <taxon>Coniochaetaceae</taxon>
        <taxon>Coniochaeta</taxon>
    </lineage>
</organism>
<dbReference type="AlphaFoldDB" id="A0A1J7IP71"/>
<dbReference type="PANTHER" id="PTHR38166">
    <property type="entry name" value="C2H2-TYPE DOMAIN-CONTAINING PROTEIN-RELATED"/>
    <property type="match status" value="1"/>
</dbReference>
<protein>
    <recommendedName>
        <fullName evidence="4">C2H2-type domain-containing protein</fullName>
    </recommendedName>
</protein>
<feature type="region of interest" description="Disordered" evidence="1">
    <location>
        <begin position="359"/>
        <end position="431"/>
    </location>
</feature>
<feature type="compositionally biased region" description="Basic residues" evidence="1">
    <location>
        <begin position="626"/>
        <end position="635"/>
    </location>
</feature>
<name>A0A1J7IP71_9PEZI</name>
<feature type="compositionally biased region" description="Low complexity" evidence="1">
    <location>
        <begin position="697"/>
        <end position="713"/>
    </location>
</feature>
<dbReference type="Proteomes" id="UP000182658">
    <property type="component" value="Unassembled WGS sequence"/>
</dbReference>
<gene>
    <name evidence="2" type="ORF">CONLIGDRAFT_687005</name>
</gene>
<reference evidence="2 3" key="1">
    <citation type="submission" date="2016-10" db="EMBL/GenBank/DDBJ databases">
        <title>Draft genome sequence of Coniochaeta ligniaria NRRL30616, a lignocellulolytic fungus for bioabatement of inhibitors in plant biomass hydrolysates.</title>
        <authorList>
            <consortium name="DOE Joint Genome Institute"/>
            <person name="Jimenez D.J."/>
            <person name="Hector R.E."/>
            <person name="Riley R."/>
            <person name="Sun H."/>
            <person name="Grigoriev I.V."/>
            <person name="Van Elsas J.D."/>
            <person name="Nichols N.N."/>
        </authorList>
    </citation>
    <scope>NUCLEOTIDE SEQUENCE [LARGE SCALE GENOMIC DNA]</scope>
    <source>
        <strain evidence="2 3">NRRL 30616</strain>
    </source>
</reference>
<sequence>MDCHLQSASTSVGQQEEPGIEEGFEVAQAVTFPGNNPGQATEGLFLDPKPMDTRGLASVEREVKGSLSPEVLRVVSTDGYAESCSTASSCSVDSSGRNSPVSSCTATSNFYFYLEAQEEVAVDGEDVSELRNFVKDLRGRPPLTRGFSLDADKTTGSRSKSLSDKSPMPKHLLPLREKSPRHTHYTFPLHSASGWSKPNGPAHPASAPVSAPESRRGSTNTGQSSRPKSRLSVTEPTYRELGTVPNDKPDQSSGTMVPETSMGNASDAAEELLGTVTAGISKSVTSNLICESSTPPRRRPGQKQTEDICELILKQAFNVDLQDLTFATDALDSVAHCLEELSSVVYNSRSLELPIREVPSGDYNSVWSEGPSQSGQEGRGKKRANSYDSQSGKQPDEEDQDDPQSGGEGGSPARSKKIKVEPPDTRFPCPYRKRNPLKFNIRDYNTCATTYFSDFTNLKRHIKLYHRCQPRLPNVCFRCGVDQGSRDRLMTHLQLPPDRMCLVQNEAQSSDPEEGITQEVEELLNERKSTVRINTWPGLWRALFGSDDDVLPSDFVPPVEWDEVKHEFEGTRDILKNRVQLESMTIKELRPEAQAYVAAHMDHTCWDYINYVLSASQLQADYSSEKHHKRRRSRRLSAAVQSSSGHSLLPPVTQRLILPKPVQRSSDGGLPIGSDIADVGSNGSSLSSSWETANSNISSSNLRMTSSSTSLTTPGEPGSITERKPLFMYPLATDLPPADMPVAGFFASYMGAVGVDEYALSEDLCGLFDDNGHNDEQDQHGGNFNVYGGSNTQFDLGYRATGHDAPP</sequence>
<dbReference type="EMBL" id="KV875109">
    <property type="protein sequence ID" value="OIW22921.1"/>
    <property type="molecule type" value="Genomic_DNA"/>
</dbReference>
<accession>A0A1J7IP71</accession>
<feature type="compositionally biased region" description="Polar residues" evidence="1">
    <location>
        <begin position="362"/>
        <end position="376"/>
    </location>
</feature>
<dbReference type="InParanoid" id="A0A1J7IP71"/>
<evidence type="ECO:0000313" key="3">
    <source>
        <dbReference type="Proteomes" id="UP000182658"/>
    </source>
</evidence>
<feature type="region of interest" description="Disordered" evidence="1">
    <location>
        <begin position="138"/>
        <end position="262"/>
    </location>
</feature>
<evidence type="ECO:0008006" key="4">
    <source>
        <dbReference type="Google" id="ProtNLM"/>
    </source>
</evidence>
<proteinExistence type="predicted"/>
<feature type="region of interest" description="Disordered" evidence="1">
    <location>
        <begin position="697"/>
        <end position="722"/>
    </location>
</feature>